<dbReference type="KEGG" id="haby:HLVA_12210"/>
<dbReference type="EMBL" id="AP027059">
    <property type="protein sequence ID" value="BDU50652.1"/>
    <property type="molecule type" value="Genomic_DNA"/>
</dbReference>
<dbReference type="Proteomes" id="UP001321582">
    <property type="component" value="Chromosome"/>
</dbReference>
<dbReference type="Pfam" id="PF00359">
    <property type="entry name" value="PTS_EIIA_2"/>
    <property type="match status" value="1"/>
</dbReference>
<feature type="domain" description="PTS EIIA type-2" evidence="1">
    <location>
        <begin position="3"/>
        <end position="148"/>
    </location>
</feature>
<sequence>MLKYVKVKSILVENGSVGKDEIIKKLINSIYENEDIIINKDNFLKKIFEREVMGTTGIGKGVAVPHARCEDLKDIVLAIGVLKRAIEFNTPDDEKVNIIILVGAPKDKNTEYLNLLSSISKAFRNRAFRDSIIESETEGDIIENIANFFEG</sequence>
<dbReference type="InterPro" id="IPR002178">
    <property type="entry name" value="PTS_EIIA_type-2_dom"/>
</dbReference>
<dbReference type="InterPro" id="IPR051541">
    <property type="entry name" value="PTS_SugarTrans_NitroReg"/>
</dbReference>
<reference evidence="2 3" key="1">
    <citation type="submission" date="2022-11" db="EMBL/GenBank/DDBJ databases">
        <title>Haliovirga abyssi gen. nov., sp. nov., a mesophilic fermentative bacterium isolated from the Iheya North hydrothermal field and the proposal of Haliovirgaceae fam. nov.</title>
        <authorList>
            <person name="Miyazaki U."/>
            <person name="Tame A."/>
            <person name="Miyazaki J."/>
            <person name="Takai K."/>
            <person name="Sawayama S."/>
            <person name="Kitajima M."/>
            <person name="Okamoto A."/>
            <person name="Nakagawa S."/>
        </authorList>
    </citation>
    <scope>NUCLEOTIDE SEQUENCE [LARGE SCALE GENOMIC DNA]</scope>
    <source>
        <strain evidence="2 3">IC12</strain>
    </source>
</reference>
<dbReference type="SUPFAM" id="SSF55804">
    <property type="entry name" value="Phoshotransferase/anion transport protein"/>
    <property type="match status" value="1"/>
</dbReference>
<dbReference type="PANTHER" id="PTHR47738:SF2">
    <property type="entry name" value="PTS SYSTEM FRUCTOSE-LIKE EIIA COMPONENT"/>
    <property type="match status" value="1"/>
</dbReference>
<accession>A0AAU9DL54</accession>
<keyword evidence="2" id="KW-0762">Sugar transport</keyword>
<dbReference type="InterPro" id="IPR016152">
    <property type="entry name" value="PTrfase/Anion_transptr"/>
</dbReference>
<keyword evidence="3" id="KW-1185">Reference proteome</keyword>
<dbReference type="Gene3D" id="3.40.930.10">
    <property type="entry name" value="Mannitol-specific EII, Chain A"/>
    <property type="match status" value="1"/>
</dbReference>
<evidence type="ECO:0000313" key="2">
    <source>
        <dbReference type="EMBL" id="BDU50652.1"/>
    </source>
</evidence>
<keyword evidence="2" id="KW-0813">Transport</keyword>
<gene>
    <name evidence="2" type="ORF">HLVA_12210</name>
</gene>
<dbReference type="RefSeq" id="WP_307903515.1">
    <property type="nucleotide sequence ID" value="NZ_AP027059.1"/>
</dbReference>
<evidence type="ECO:0000259" key="1">
    <source>
        <dbReference type="PROSITE" id="PS51094"/>
    </source>
</evidence>
<dbReference type="AlphaFoldDB" id="A0AAU9DL54"/>
<name>A0AAU9DL54_9FUSO</name>
<protein>
    <submittedName>
        <fullName evidence="2">PTS sugar transporter subunit IIA</fullName>
    </submittedName>
</protein>
<organism evidence="2 3">
    <name type="scientific">Haliovirga abyssi</name>
    <dbReference type="NCBI Taxonomy" id="2996794"/>
    <lineage>
        <taxon>Bacteria</taxon>
        <taxon>Fusobacteriati</taxon>
        <taxon>Fusobacteriota</taxon>
        <taxon>Fusobacteriia</taxon>
        <taxon>Fusobacteriales</taxon>
        <taxon>Haliovirgaceae</taxon>
        <taxon>Haliovirga</taxon>
    </lineage>
</organism>
<dbReference type="PROSITE" id="PS00372">
    <property type="entry name" value="PTS_EIIA_TYPE_2_HIS"/>
    <property type="match status" value="1"/>
</dbReference>
<dbReference type="CDD" id="cd00211">
    <property type="entry name" value="PTS_IIA_fru"/>
    <property type="match status" value="1"/>
</dbReference>
<dbReference type="PANTHER" id="PTHR47738">
    <property type="entry name" value="PTS SYSTEM FRUCTOSE-LIKE EIIA COMPONENT-RELATED"/>
    <property type="match status" value="1"/>
</dbReference>
<dbReference type="PROSITE" id="PS51094">
    <property type="entry name" value="PTS_EIIA_TYPE_2"/>
    <property type="match status" value="1"/>
</dbReference>
<proteinExistence type="predicted"/>
<evidence type="ECO:0000313" key="3">
    <source>
        <dbReference type="Proteomes" id="UP001321582"/>
    </source>
</evidence>